<dbReference type="SUPFAM" id="SSF51735">
    <property type="entry name" value="NAD(P)-binding Rossmann-fold domains"/>
    <property type="match status" value="1"/>
</dbReference>
<dbReference type="PRINTS" id="PR00080">
    <property type="entry name" value="SDRFAMILY"/>
</dbReference>
<evidence type="ECO:0000313" key="2">
    <source>
        <dbReference type="EMBL" id="GHE88553.1"/>
    </source>
</evidence>
<dbReference type="PROSITE" id="PS00061">
    <property type="entry name" value="ADH_SHORT"/>
    <property type="match status" value="1"/>
</dbReference>
<keyword evidence="3" id="KW-1185">Reference proteome</keyword>
<dbReference type="EMBL" id="BNAU01000002">
    <property type="protein sequence ID" value="GHE88553.1"/>
    <property type="molecule type" value="Genomic_DNA"/>
</dbReference>
<gene>
    <name evidence="2" type="ORF">GCM10017786_20690</name>
</gene>
<dbReference type="InterPro" id="IPR036291">
    <property type="entry name" value="NAD(P)-bd_dom_sf"/>
</dbReference>
<accession>A0ABQ3IM98</accession>
<comment type="caution">
    <text evidence="2">The sequence shown here is derived from an EMBL/GenBank/DDBJ whole genome shotgun (WGS) entry which is preliminary data.</text>
</comment>
<reference evidence="3" key="1">
    <citation type="journal article" date="2019" name="Int. J. Syst. Evol. Microbiol.">
        <title>The Global Catalogue of Microorganisms (GCM) 10K type strain sequencing project: providing services to taxonomists for standard genome sequencing and annotation.</title>
        <authorList>
            <consortium name="The Broad Institute Genomics Platform"/>
            <consortium name="The Broad Institute Genome Sequencing Center for Infectious Disease"/>
            <person name="Wu L."/>
            <person name="Ma J."/>
        </authorList>
    </citation>
    <scope>NUCLEOTIDE SEQUENCE [LARGE SCALE GENOMIC DNA]</scope>
    <source>
        <strain evidence="3">CGMCC 4.7677</strain>
    </source>
</reference>
<dbReference type="RefSeq" id="WP_191244290.1">
    <property type="nucleotide sequence ID" value="NZ_BNAU01000002.1"/>
</dbReference>
<dbReference type="PANTHER" id="PTHR42760">
    <property type="entry name" value="SHORT-CHAIN DEHYDROGENASES/REDUCTASES FAMILY MEMBER"/>
    <property type="match status" value="1"/>
</dbReference>
<dbReference type="Gene3D" id="3.40.50.720">
    <property type="entry name" value="NAD(P)-binding Rossmann-like Domain"/>
    <property type="match status" value="1"/>
</dbReference>
<proteinExistence type="inferred from homology"/>
<organism evidence="2 3">
    <name type="scientific">Amycolatopsis deserti</name>
    <dbReference type="NCBI Taxonomy" id="185696"/>
    <lineage>
        <taxon>Bacteria</taxon>
        <taxon>Bacillati</taxon>
        <taxon>Actinomycetota</taxon>
        <taxon>Actinomycetes</taxon>
        <taxon>Pseudonocardiales</taxon>
        <taxon>Pseudonocardiaceae</taxon>
        <taxon>Amycolatopsis</taxon>
    </lineage>
</organism>
<comment type="similarity">
    <text evidence="1">Belongs to the short-chain dehydrogenases/reductases (SDR) family.</text>
</comment>
<dbReference type="CDD" id="cd05233">
    <property type="entry name" value="SDR_c"/>
    <property type="match status" value="1"/>
</dbReference>
<dbReference type="InterPro" id="IPR002347">
    <property type="entry name" value="SDR_fam"/>
</dbReference>
<evidence type="ECO:0000313" key="3">
    <source>
        <dbReference type="Proteomes" id="UP000605897"/>
    </source>
</evidence>
<sequence>MSGGERVCLVTGGAGGIGRAITESLAGRGDRVAVLDVDERAAAEVARNLPSAEGTHHLGLGCDLRSETSVSAAFDTAERELGGLHILVNSGGVREIVDVVRISVAQWREVIDVNLTGTFLTCREFAVRVARLGDTAPRAIVNIASVAGLVGIKNRPAYSASKHGVIGLSKNLSTDLARYGIRVNVIAPGTIRTPMTEGYFADEGFVSALSALVPLGASGTVGDVAAAVDFLTGEGSGFVTGAVLTVDGGWSAEKGYSVDPGSAYFAAANGTPAPGTRRAVP</sequence>
<dbReference type="InterPro" id="IPR020904">
    <property type="entry name" value="Sc_DH/Rdtase_CS"/>
</dbReference>
<evidence type="ECO:0000256" key="1">
    <source>
        <dbReference type="ARBA" id="ARBA00006484"/>
    </source>
</evidence>
<dbReference type="Proteomes" id="UP000605897">
    <property type="component" value="Unassembled WGS sequence"/>
</dbReference>
<protein>
    <submittedName>
        <fullName evidence="2">Uncharacterized protein</fullName>
    </submittedName>
</protein>
<dbReference type="PRINTS" id="PR00081">
    <property type="entry name" value="GDHRDH"/>
</dbReference>
<name>A0ABQ3IM98_9PSEU</name>
<dbReference type="Pfam" id="PF13561">
    <property type="entry name" value="adh_short_C2"/>
    <property type="match status" value="1"/>
</dbReference>